<protein>
    <submittedName>
        <fullName evidence="1">Uncharacterized protein</fullName>
    </submittedName>
</protein>
<keyword evidence="2" id="KW-1185">Reference proteome</keyword>
<dbReference type="Proteomes" id="UP000494206">
    <property type="component" value="Unassembled WGS sequence"/>
</dbReference>
<comment type="caution">
    <text evidence="1">The sequence shown here is derived from an EMBL/GenBank/DDBJ whole genome shotgun (WGS) entry which is preliminary data.</text>
</comment>
<dbReference type="AlphaFoldDB" id="A0A8S1EG25"/>
<evidence type="ECO:0000313" key="1">
    <source>
        <dbReference type="EMBL" id="CAB3399809.1"/>
    </source>
</evidence>
<sequence>MDAPQVTLFDSFTNDIVNSVRGILCDYNFGSQHHRYFTRFHQHKRIVETYYKLEKFIKMAPALRTKADIFINVSDTAWKTLIDLHTPMCTGKTVEEDFMHKMDSEIRGMCQCLDDLVVTICGRHANFYL</sequence>
<evidence type="ECO:0000313" key="2">
    <source>
        <dbReference type="Proteomes" id="UP000494206"/>
    </source>
</evidence>
<proteinExistence type="predicted"/>
<accession>A0A8S1EG25</accession>
<name>A0A8S1EG25_9PELO</name>
<reference evidence="1 2" key="1">
    <citation type="submission" date="2020-04" db="EMBL/GenBank/DDBJ databases">
        <authorList>
            <person name="Laetsch R D."/>
            <person name="Stevens L."/>
            <person name="Kumar S."/>
            <person name="Blaxter L. M."/>
        </authorList>
    </citation>
    <scope>NUCLEOTIDE SEQUENCE [LARGE SCALE GENOMIC DNA]</scope>
</reference>
<gene>
    <name evidence="1" type="ORF">CBOVIS_LOCUS2876</name>
</gene>
<organism evidence="1 2">
    <name type="scientific">Caenorhabditis bovis</name>
    <dbReference type="NCBI Taxonomy" id="2654633"/>
    <lineage>
        <taxon>Eukaryota</taxon>
        <taxon>Metazoa</taxon>
        <taxon>Ecdysozoa</taxon>
        <taxon>Nematoda</taxon>
        <taxon>Chromadorea</taxon>
        <taxon>Rhabditida</taxon>
        <taxon>Rhabditina</taxon>
        <taxon>Rhabditomorpha</taxon>
        <taxon>Rhabditoidea</taxon>
        <taxon>Rhabditidae</taxon>
        <taxon>Peloderinae</taxon>
        <taxon>Caenorhabditis</taxon>
    </lineage>
</organism>
<dbReference type="EMBL" id="CADEPM010000002">
    <property type="protein sequence ID" value="CAB3399809.1"/>
    <property type="molecule type" value="Genomic_DNA"/>
</dbReference>